<dbReference type="AlphaFoldDB" id="A0A9X6QT98"/>
<reference evidence="1 2" key="1">
    <citation type="submission" date="2016-10" db="EMBL/GenBank/DDBJ databases">
        <title>Comparative genomics of Bacillus thuringiensis reveals a path to pathogens against multiple invertebrate hosts.</title>
        <authorList>
            <person name="Zheng J."/>
            <person name="Gao Q."/>
            <person name="Liu H."/>
            <person name="Peng D."/>
            <person name="Ruan L."/>
            <person name="Sun M."/>
        </authorList>
    </citation>
    <scope>NUCLEOTIDE SEQUENCE [LARGE SCALE GENOMIC DNA]</scope>
    <source>
        <strain evidence="1">BGSC 4AU1</strain>
    </source>
</reference>
<comment type="caution">
    <text evidence="1">The sequence shown here is derived from an EMBL/GenBank/DDBJ whole genome shotgun (WGS) entry which is preliminary data.</text>
</comment>
<dbReference type="RefSeq" id="WP_088114567.1">
    <property type="nucleotide sequence ID" value="NZ_MOOK01000083.1"/>
</dbReference>
<sequence>MWRFRWKKTRTPLGKFLDKHRIEQEWLIRKSGLGRNTIRDLANNPDRSPTRKTMQKILKVLRELDSRVKADDFWDM</sequence>
<dbReference type="Proteomes" id="UP000194816">
    <property type="component" value="Unassembled WGS sequence"/>
</dbReference>
<evidence type="ECO:0000313" key="1">
    <source>
        <dbReference type="EMBL" id="OUB54392.1"/>
    </source>
</evidence>
<name>A0A9X6QT98_BACUH</name>
<dbReference type="EMBL" id="MOOK01000083">
    <property type="protein sequence ID" value="OUB54392.1"/>
    <property type="molecule type" value="Genomic_DNA"/>
</dbReference>
<evidence type="ECO:0000313" key="2">
    <source>
        <dbReference type="Proteomes" id="UP000194816"/>
    </source>
</evidence>
<gene>
    <name evidence="1" type="ORF">BK716_09460</name>
</gene>
<proteinExistence type="predicted"/>
<organism evidence="1 2">
    <name type="scientific">Bacillus thuringiensis subsp. higo</name>
    <dbReference type="NCBI Taxonomy" id="132266"/>
    <lineage>
        <taxon>Bacteria</taxon>
        <taxon>Bacillati</taxon>
        <taxon>Bacillota</taxon>
        <taxon>Bacilli</taxon>
        <taxon>Bacillales</taxon>
        <taxon>Bacillaceae</taxon>
        <taxon>Bacillus</taxon>
        <taxon>Bacillus cereus group</taxon>
    </lineage>
</organism>
<accession>A0A9X6QT98</accession>
<protein>
    <submittedName>
        <fullName evidence="1">Transcriptional regulator</fullName>
    </submittedName>
</protein>